<feature type="signal peptide" evidence="4">
    <location>
        <begin position="1"/>
        <end position="31"/>
    </location>
</feature>
<keyword evidence="3 4" id="KW-0732">Signal</keyword>
<dbReference type="PANTHER" id="PTHR40088">
    <property type="entry name" value="PECTATE LYASE (EUROFUNG)"/>
    <property type="match status" value="1"/>
</dbReference>
<comment type="caution">
    <text evidence="5">The sequence shown here is derived from an EMBL/GenBank/DDBJ whole genome shotgun (WGS) entry which is preliminary data.</text>
</comment>
<reference evidence="5 6" key="1">
    <citation type="submission" date="2020-08" db="EMBL/GenBank/DDBJ databases">
        <title>Amycolatopsis sp. nov. DR6-1 isolated from Dendrobium heterocarpum.</title>
        <authorList>
            <person name="Tedsree N."/>
            <person name="Kuncharoen N."/>
            <person name="Likhitwitayawuid K."/>
            <person name="Tanasupawat S."/>
        </authorList>
    </citation>
    <scope>NUCLEOTIDE SEQUENCE [LARGE SCALE GENOMIC DNA]</scope>
    <source>
        <strain evidence="5 6">DR6-1</strain>
    </source>
</reference>
<comment type="subcellular location">
    <subcellularLocation>
        <location evidence="1">Secreted</location>
    </subcellularLocation>
</comment>
<name>A0A7W3ZBD2_9PSEU</name>
<dbReference type="InterPro" id="IPR011050">
    <property type="entry name" value="Pectin_lyase_fold/virulence"/>
</dbReference>
<dbReference type="GO" id="GO:0005576">
    <property type="term" value="C:extracellular region"/>
    <property type="evidence" value="ECO:0007669"/>
    <property type="project" value="UniProtKB-SubCell"/>
</dbReference>
<evidence type="ECO:0000256" key="4">
    <source>
        <dbReference type="SAM" id="SignalP"/>
    </source>
</evidence>
<dbReference type="InterPro" id="IPR052052">
    <property type="entry name" value="Polysaccharide_Lyase_9"/>
</dbReference>
<dbReference type="Gene3D" id="2.160.20.10">
    <property type="entry name" value="Single-stranded right-handed beta-helix, Pectin lyase-like"/>
    <property type="match status" value="2"/>
</dbReference>
<proteinExistence type="predicted"/>
<protein>
    <submittedName>
        <fullName evidence="5">Right-handed parallel beta-helix repeat-containing protein</fullName>
    </submittedName>
</protein>
<dbReference type="InterPro" id="IPR012334">
    <property type="entry name" value="Pectin_lyas_fold"/>
</dbReference>
<dbReference type="EMBL" id="JACGZW010000006">
    <property type="protein sequence ID" value="MBB1155441.1"/>
    <property type="molecule type" value="Genomic_DNA"/>
</dbReference>
<accession>A0A7W3ZBD2</accession>
<evidence type="ECO:0000313" key="6">
    <source>
        <dbReference type="Proteomes" id="UP000526734"/>
    </source>
</evidence>
<sequence>MRSKDNAVLRKVAVLAAAFVTTLAVAPAASAAGRTFYVAANGHDTANGQAPAAAFQHVQRCADVMVAGDTCVIAGGTYRETVKPANSGTAGKPITYRAAPGEKVTLSGAEPVRGWAKVSAADVAAIAKTDPFAANSPFSQAVSAGNVYRTSVDLGSDVSTVQVFTDGTMGVEAQWPYPGLDLVTPKLAYAGAGSADATIVDPGMTRPAGYWNGARALTGYWYVSATSTVTSSAAGSVTLAAAPPCVHKVVPKDTRYSLFGKIGELANPGEWFYDTAAKQLYVYSTDNPAAHSVEAKRRKLAFDLTNSSYTNLTGLTLFGASVQTGASSTNVVLDKINAHYLSHYTDITQGATDCGSTVTRGVADTGLVINGTNNQVVNSNLAYSAGNAIALRGQHNTANNNVIHDADYLGTYAAGIAVAGNSQTVQHNTIYRVGRSGINLQWDVATGTTPGPDRIAYNDIYQYARLSLDTAAIYTCCASDMLQTSIDHNILHDGTPTPGVNPFAVAGIYADNGQSNLTIANNVGWNNLEKTVMLNGLGSGSRNNLVYNNTGGATLFYVKGPDQSTGTKLYNNIGEIVGLAGATDGGMLISNNLPADTDPKFLDAANHDYRLSADSPARNAAIPLPGINDGSTDPAPSLGAYQYGAPKWTAGATR</sequence>
<keyword evidence="2" id="KW-0964">Secreted</keyword>
<keyword evidence="6" id="KW-1185">Reference proteome</keyword>
<dbReference type="SUPFAM" id="SSF51126">
    <property type="entry name" value="Pectin lyase-like"/>
    <property type="match status" value="1"/>
</dbReference>
<dbReference type="AlphaFoldDB" id="A0A7W3ZBD2"/>
<evidence type="ECO:0000313" key="5">
    <source>
        <dbReference type="EMBL" id="MBB1155441.1"/>
    </source>
</evidence>
<organism evidence="5 6">
    <name type="scientific">Amycolatopsis dendrobii</name>
    <dbReference type="NCBI Taxonomy" id="2760662"/>
    <lineage>
        <taxon>Bacteria</taxon>
        <taxon>Bacillati</taxon>
        <taxon>Actinomycetota</taxon>
        <taxon>Actinomycetes</taxon>
        <taxon>Pseudonocardiales</taxon>
        <taxon>Pseudonocardiaceae</taxon>
        <taxon>Amycolatopsis</taxon>
    </lineage>
</organism>
<dbReference type="Proteomes" id="UP000526734">
    <property type="component" value="Unassembled WGS sequence"/>
</dbReference>
<evidence type="ECO:0000256" key="2">
    <source>
        <dbReference type="ARBA" id="ARBA00022525"/>
    </source>
</evidence>
<dbReference type="GO" id="GO:0016837">
    <property type="term" value="F:carbon-oxygen lyase activity, acting on polysaccharides"/>
    <property type="evidence" value="ECO:0007669"/>
    <property type="project" value="TreeGrafter"/>
</dbReference>
<dbReference type="PANTHER" id="PTHR40088:SF2">
    <property type="entry name" value="SECRETED SUGAR HYDROLASE"/>
    <property type="match status" value="1"/>
</dbReference>
<evidence type="ECO:0000256" key="3">
    <source>
        <dbReference type="ARBA" id="ARBA00022729"/>
    </source>
</evidence>
<feature type="chain" id="PRO_5031256177" evidence="4">
    <location>
        <begin position="32"/>
        <end position="654"/>
    </location>
</feature>
<evidence type="ECO:0000256" key="1">
    <source>
        <dbReference type="ARBA" id="ARBA00004613"/>
    </source>
</evidence>
<gene>
    <name evidence="5" type="ORF">H4281_20035</name>
</gene>